<dbReference type="Gene3D" id="1.10.630.10">
    <property type="entry name" value="Cytochrome P450"/>
    <property type="match status" value="1"/>
</dbReference>
<dbReference type="EMBL" id="ML179125">
    <property type="protein sequence ID" value="THU99061.1"/>
    <property type="molecule type" value="Genomic_DNA"/>
</dbReference>
<dbReference type="GO" id="GO:0005506">
    <property type="term" value="F:iron ion binding"/>
    <property type="evidence" value="ECO:0007669"/>
    <property type="project" value="InterPro"/>
</dbReference>
<dbReference type="Pfam" id="PF00067">
    <property type="entry name" value="p450"/>
    <property type="match status" value="1"/>
</dbReference>
<dbReference type="GO" id="GO:0016020">
    <property type="term" value="C:membrane"/>
    <property type="evidence" value="ECO:0007669"/>
    <property type="project" value="UniProtKB-SubCell"/>
</dbReference>
<evidence type="ECO:0008006" key="11">
    <source>
        <dbReference type="Google" id="ProtNLM"/>
    </source>
</evidence>
<reference evidence="9 10" key="1">
    <citation type="journal article" date="2019" name="Nat. Ecol. Evol.">
        <title>Megaphylogeny resolves global patterns of mushroom evolution.</title>
        <authorList>
            <person name="Varga T."/>
            <person name="Krizsan K."/>
            <person name="Foldi C."/>
            <person name="Dima B."/>
            <person name="Sanchez-Garcia M."/>
            <person name="Sanchez-Ramirez S."/>
            <person name="Szollosi G.J."/>
            <person name="Szarkandi J.G."/>
            <person name="Papp V."/>
            <person name="Albert L."/>
            <person name="Andreopoulos W."/>
            <person name="Angelini C."/>
            <person name="Antonin V."/>
            <person name="Barry K.W."/>
            <person name="Bougher N.L."/>
            <person name="Buchanan P."/>
            <person name="Buyck B."/>
            <person name="Bense V."/>
            <person name="Catcheside P."/>
            <person name="Chovatia M."/>
            <person name="Cooper J."/>
            <person name="Damon W."/>
            <person name="Desjardin D."/>
            <person name="Finy P."/>
            <person name="Geml J."/>
            <person name="Haridas S."/>
            <person name="Hughes K."/>
            <person name="Justo A."/>
            <person name="Karasinski D."/>
            <person name="Kautmanova I."/>
            <person name="Kiss B."/>
            <person name="Kocsube S."/>
            <person name="Kotiranta H."/>
            <person name="LaButti K.M."/>
            <person name="Lechner B.E."/>
            <person name="Liimatainen K."/>
            <person name="Lipzen A."/>
            <person name="Lukacs Z."/>
            <person name="Mihaltcheva S."/>
            <person name="Morgado L.N."/>
            <person name="Niskanen T."/>
            <person name="Noordeloos M.E."/>
            <person name="Ohm R.A."/>
            <person name="Ortiz-Santana B."/>
            <person name="Ovrebo C."/>
            <person name="Racz N."/>
            <person name="Riley R."/>
            <person name="Savchenko A."/>
            <person name="Shiryaev A."/>
            <person name="Soop K."/>
            <person name="Spirin V."/>
            <person name="Szebenyi C."/>
            <person name="Tomsovsky M."/>
            <person name="Tulloss R.E."/>
            <person name="Uehling J."/>
            <person name="Grigoriev I.V."/>
            <person name="Vagvolgyi C."/>
            <person name="Papp T."/>
            <person name="Martin F.M."/>
            <person name="Miettinen O."/>
            <person name="Hibbett D.S."/>
            <person name="Nagy L.G."/>
        </authorList>
    </citation>
    <scope>NUCLEOTIDE SEQUENCE [LARGE SCALE GENOMIC DNA]</scope>
    <source>
        <strain evidence="9 10">CBS 962.96</strain>
    </source>
</reference>
<dbReference type="Proteomes" id="UP000297245">
    <property type="component" value="Unassembled WGS sequence"/>
</dbReference>
<evidence type="ECO:0000256" key="4">
    <source>
        <dbReference type="ARBA" id="ARBA00022723"/>
    </source>
</evidence>
<keyword evidence="2" id="KW-0349">Heme</keyword>
<evidence type="ECO:0000256" key="2">
    <source>
        <dbReference type="ARBA" id="ARBA00022617"/>
    </source>
</evidence>
<dbReference type="OrthoDB" id="3258678at2759"/>
<dbReference type="SUPFAM" id="SSF48264">
    <property type="entry name" value="Cytochrome P450"/>
    <property type="match status" value="1"/>
</dbReference>
<evidence type="ECO:0000256" key="6">
    <source>
        <dbReference type="ARBA" id="ARBA00023002"/>
    </source>
</evidence>
<evidence type="ECO:0000256" key="1">
    <source>
        <dbReference type="ARBA" id="ARBA00004370"/>
    </source>
</evidence>
<comment type="subcellular location">
    <subcellularLocation>
        <location evidence="1">Membrane</location>
    </subcellularLocation>
</comment>
<keyword evidence="4" id="KW-0479">Metal-binding</keyword>
<dbReference type="PANTHER" id="PTHR24282">
    <property type="entry name" value="CYTOCHROME P450 FAMILY MEMBER"/>
    <property type="match status" value="1"/>
</dbReference>
<evidence type="ECO:0000256" key="5">
    <source>
        <dbReference type="ARBA" id="ARBA00022989"/>
    </source>
</evidence>
<gene>
    <name evidence="9" type="ORF">K435DRAFT_856029</name>
</gene>
<dbReference type="InterPro" id="IPR050665">
    <property type="entry name" value="Cytochrome_P450_Monooxygen"/>
</dbReference>
<dbReference type="InterPro" id="IPR001128">
    <property type="entry name" value="Cyt_P450"/>
</dbReference>
<accession>A0A4S8MA54</accession>
<dbReference type="GO" id="GO:0004497">
    <property type="term" value="F:monooxygenase activity"/>
    <property type="evidence" value="ECO:0007669"/>
    <property type="project" value="InterPro"/>
</dbReference>
<name>A0A4S8MA54_DENBC</name>
<keyword evidence="8" id="KW-0472">Membrane</keyword>
<dbReference type="GO" id="GO:0020037">
    <property type="term" value="F:heme binding"/>
    <property type="evidence" value="ECO:0007669"/>
    <property type="project" value="InterPro"/>
</dbReference>
<keyword evidence="5" id="KW-1133">Transmembrane helix</keyword>
<evidence type="ECO:0000313" key="10">
    <source>
        <dbReference type="Proteomes" id="UP000297245"/>
    </source>
</evidence>
<keyword evidence="3" id="KW-0812">Transmembrane</keyword>
<evidence type="ECO:0000256" key="7">
    <source>
        <dbReference type="ARBA" id="ARBA00023004"/>
    </source>
</evidence>
<keyword evidence="10" id="KW-1185">Reference proteome</keyword>
<dbReference type="GO" id="GO:0016705">
    <property type="term" value="F:oxidoreductase activity, acting on paired donors, with incorporation or reduction of molecular oxygen"/>
    <property type="evidence" value="ECO:0007669"/>
    <property type="project" value="InterPro"/>
</dbReference>
<evidence type="ECO:0000256" key="3">
    <source>
        <dbReference type="ARBA" id="ARBA00022692"/>
    </source>
</evidence>
<keyword evidence="6" id="KW-0560">Oxidoreductase</keyword>
<dbReference type="InterPro" id="IPR036396">
    <property type="entry name" value="Cyt_P450_sf"/>
</dbReference>
<organism evidence="9 10">
    <name type="scientific">Dendrothele bispora (strain CBS 962.96)</name>
    <dbReference type="NCBI Taxonomy" id="1314807"/>
    <lineage>
        <taxon>Eukaryota</taxon>
        <taxon>Fungi</taxon>
        <taxon>Dikarya</taxon>
        <taxon>Basidiomycota</taxon>
        <taxon>Agaricomycotina</taxon>
        <taxon>Agaricomycetes</taxon>
        <taxon>Agaricomycetidae</taxon>
        <taxon>Agaricales</taxon>
        <taxon>Agaricales incertae sedis</taxon>
        <taxon>Dendrothele</taxon>
    </lineage>
</organism>
<dbReference type="AlphaFoldDB" id="A0A4S8MA54"/>
<evidence type="ECO:0000313" key="9">
    <source>
        <dbReference type="EMBL" id="THU99061.1"/>
    </source>
</evidence>
<proteinExistence type="predicted"/>
<protein>
    <recommendedName>
        <fullName evidence="11">Cytochrome P450</fullName>
    </recommendedName>
</protein>
<dbReference type="PANTHER" id="PTHR24282:SF211">
    <property type="entry name" value="CYTOCHROME P450-RELATED"/>
    <property type="match status" value="1"/>
</dbReference>
<sequence>MNAVIGDGLLVIEGEKHKLQRKVMNPAFGPAQIREFMDIFLEKSFQVRDIWTDQIDKSDRTDSEIDVLSWFVKATMDIIGVAGFNQQLNTLSGQDQKNRTEFHDFLDMIFHMARASKMNVWRILQVYIPALRVFTARSRSPHHSIRDAKSTMMRMGQQLIEETKRFQAGTGGKGHSIQEGVK</sequence>
<keyword evidence="7" id="KW-0408">Iron</keyword>
<evidence type="ECO:0000256" key="8">
    <source>
        <dbReference type="ARBA" id="ARBA00023136"/>
    </source>
</evidence>